<dbReference type="InterPro" id="IPR035965">
    <property type="entry name" value="PAS-like_dom_sf"/>
</dbReference>
<dbReference type="InterPro" id="IPR029787">
    <property type="entry name" value="Nucleotide_cyclase"/>
</dbReference>
<dbReference type="Pfam" id="PF08447">
    <property type="entry name" value="PAS_3"/>
    <property type="match status" value="1"/>
</dbReference>
<dbReference type="PROSITE" id="PS50113">
    <property type="entry name" value="PAC"/>
    <property type="match status" value="1"/>
</dbReference>
<dbReference type="SMART" id="SM00052">
    <property type="entry name" value="EAL"/>
    <property type="match status" value="1"/>
</dbReference>
<feature type="transmembrane region" description="Helical" evidence="1">
    <location>
        <begin position="231"/>
        <end position="252"/>
    </location>
</feature>
<evidence type="ECO:0000256" key="1">
    <source>
        <dbReference type="SAM" id="Phobius"/>
    </source>
</evidence>
<dbReference type="InterPro" id="IPR000700">
    <property type="entry name" value="PAS-assoc_C"/>
</dbReference>
<evidence type="ECO:0000313" key="6">
    <source>
        <dbReference type="EMBL" id="TBN54981.1"/>
    </source>
</evidence>
<dbReference type="InterPro" id="IPR000160">
    <property type="entry name" value="GGDEF_dom"/>
</dbReference>
<dbReference type="Pfam" id="PF00990">
    <property type="entry name" value="GGDEF"/>
    <property type="match status" value="1"/>
</dbReference>
<dbReference type="PROSITE" id="PS50883">
    <property type="entry name" value="EAL"/>
    <property type="match status" value="1"/>
</dbReference>
<evidence type="ECO:0000259" key="5">
    <source>
        <dbReference type="PROSITE" id="PS50887"/>
    </source>
</evidence>
<dbReference type="PANTHER" id="PTHR44757">
    <property type="entry name" value="DIGUANYLATE CYCLASE DGCP"/>
    <property type="match status" value="1"/>
</dbReference>
<dbReference type="CDD" id="cd01948">
    <property type="entry name" value="EAL"/>
    <property type="match status" value="1"/>
</dbReference>
<protein>
    <submittedName>
        <fullName evidence="6">EAL domain-containing protein</fullName>
    </submittedName>
</protein>
<dbReference type="Pfam" id="PF00563">
    <property type="entry name" value="EAL"/>
    <property type="match status" value="1"/>
</dbReference>
<gene>
    <name evidence="6" type="ORF">EYR15_02195</name>
</gene>
<name>A0A4Q9GNB4_9HYPH</name>
<keyword evidence="1" id="KW-1133">Transmembrane helix</keyword>
<dbReference type="Gene3D" id="3.30.450.20">
    <property type="entry name" value="PAS domain"/>
    <property type="match status" value="1"/>
</dbReference>
<dbReference type="InterPro" id="IPR013655">
    <property type="entry name" value="PAS_fold_3"/>
</dbReference>
<evidence type="ECO:0000259" key="4">
    <source>
        <dbReference type="PROSITE" id="PS50883"/>
    </source>
</evidence>
<dbReference type="CDD" id="cd01949">
    <property type="entry name" value="GGDEF"/>
    <property type="match status" value="1"/>
</dbReference>
<dbReference type="SMART" id="SM00086">
    <property type="entry name" value="PAC"/>
    <property type="match status" value="1"/>
</dbReference>
<dbReference type="OrthoDB" id="9814202at2"/>
<keyword evidence="7" id="KW-1185">Reference proteome</keyword>
<evidence type="ECO:0000259" key="2">
    <source>
        <dbReference type="PROSITE" id="PS50112"/>
    </source>
</evidence>
<evidence type="ECO:0000313" key="7">
    <source>
        <dbReference type="Proteomes" id="UP000291613"/>
    </source>
</evidence>
<dbReference type="CDD" id="cd00130">
    <property type="entry name" value="PAS"/>
    <property type="match status" value="1"/>
</dbReference>
<dbReference type="AlphaFoldDB" id="A0A4Q9GNB4"/>
<feature type="transmembrane region" description="Helical" evidence="1">
    <location>
        <begin position="349"/>
        <end position="371"/>
    </location>
</feature>
<feature type="transmembrane region" description="Helical" evidence="1">
    <location>
        <begin position="407"/>
        <end position="428"/>
    </location>
</feature>
<keyword evidence="1" id="KW-0472">Membrane</keyword>
<dbReference type="Proteomes" id="UP000291613">
    <property type="component" value="Unassembled WGS sequence"/>
</dbReference>
<feature type="transmembrane region" description="Helical" evidence="1">
    <location>
        <begin position="378"/>
        <end position="401"/>
    </location>
</feature>
<dbReference type="EMBL" id="SIUB01000001">
    <property type="protein sequence ID" value="TBN54981.1"/>
    <property type="molecule type" value="Genomic_DNA"/>
</dbReference>
<dbReference type="Gene3D" id="3.20.20.450">
    <property type="entry name" value="EAL domain"/>
    <property type="match status" value="1"/>
</dbReference>
<evidence type="ECO:0000259" key="3">
    <source>
        <dbReference type="PROSITE" id="PS50113"/>
    </source>
</evidence>
<dbReference type="PANTHER" id="PTHR44757:SF2">
    <property type="entry name" value="BIOFILM ARCHITECTURE MAINTENANCE PROTEIN MBAA"/>
    <property type="match status" value="1"/>
</dbReference>
<dbReference type="SUPFAM" id="SSF55785">
    <property type="entry name" value="PYP-like sensor domain (PAS domain)"/>
    <property type="match status" value="1"/>
</dbReference>
<feature type="transmembrane region" description="Helical" evidence="1">
    <location>
        <begin position="323"/>
        <end position="343"/>
    </location>
</feature>
<feature type="domain" description="PAC" evidence="3">
    <location>
        <begin position="520"/>
        <end position="572"/>
    </location>
</feature>
<dbReference type="InterPro" id="IPR052155">
    <property type="entry name" value="Biofilm_reg_signaling"/>
</dbReference>
<feature type="domain" description="EAL" evidence="4">
    <location>
        <begin position="748"/>
        <end position="1003"/>
    </location>
</feature>
<dbReference type="InterPro" id="IPR001610">
    <property type="entry name" value="PAC"/>
</dbReference>
<dbReference type="InterPro" id="IPR001633">
    <property type="entry name" value="EAL_dom"/>
</dbReference>
<dbReference type="SMART" id="SM00091">
    <property type="entry name" value="PAS"/>
    <property type="match status" value="1"/>
</dbReference>
<sequence length="1018" mass="111524">MRFCGATRCDSVWRFAALAASLNKTPGPPPDGNDRPVAGESGRAEALRFLRALLLPLALAAALFGAAAPAYALQPLSIDQADDAIDLTNAVERPLGQADRIQVATTPGPDGITRRIEVRADRHGDGRQWAVFVLTNNGDEQIDRLVVAPRYRFVGSGALWPDLGEQRIENVTASQGIRPDRQDSEDSDIFRITVDPGATVTYVMELTSSKLPQLTLWEPEAFKERVNSFTLYRGILLGIGGLLALILTIVFVVKGSVMFPAAAALAWAVLFYLGVDFSFWRRVLDLAPETDRLLRAASEAAFSATLLVFLFAYLNLNRWHVRYVHVMGAWLVFLVALIGLAAYDAPVAAGIARLSLLAVAAAGFGVIVWLVMKGYDRAVMLAPTWLLLVFWVAAAGIAVTGGVQNELVAPALVGGLVLIVLLIGFTVMQHAFAGGAILQGAVSDIERRALAITGAGDFVWDWDVENDRIHVSHDLEHLLGFRRGELESSPLEWLEVVHGHDRDRFRAALDALLEERRGRLTETFRLRGEDGHYVWFQLRARPVVGADGEVVRCVGTLLDVNTARTTEERLLQNAVTDNLTGLPNRELFLDRVEAAFAFAREDIGIKPAVLVLDIDRYKKINETVGVATGDTILITVVRRLSRLLKPQDTLARLGGDQFGILLPSEREPATVVAFCETVKRALKAPIAFGDRELVLTCSIGLTPPDLAKDLTAEEAMRDAEIAMYHAKRLGGDHLETFRASMRAASTDRLLIGGELHRALERNEMKVFYQPIVRLDDRSIAGFEALLRWDHSRYGRRPPSEFIAIAEESGLIAEIGLFALEEAATQLARWQAEVPGEPPLFMSVNVSSRQFLQQDIVQDVANVIARAGLAHGSLKIELTESLVMENPEHAAQMLTRLRELGAGLSLDDFGTGHSSLAYLQRFPFDVLKIDKSFVRPKGGGPRPILLASIVRLAQDLGMEVVAEGVETDSDAVELFHLGCEYAQGYAFGEAMASEACDRMLGLATPGVARRMVQGALRRW</sequence>
<dbReference type="SUPFAM" id="SSF55073">
    <property type="entry name" value="Nucleotide cyclase"/>
    <property type="match status" value="1"/>
</dbReference>
<feature type="domain" description="PAS" evidence="2">
    <location>
        <begin position="444"/>
        <end position="516"/>
    </location>
</feature>
<feature type="transmembrane region" description="Helical" evidence="1">
    <location>
        <begin position="300"/>
        <end position="316"/>
    </location>
</feature>
<proteinExistence type="predicted"/>
<dbReference type="InterPro" id="IPR043128">
    <property type="entry name" value="Rev_trsase/Diguanyl_cyclase"/>
</dbReference>
<feature type="domain" description="GGDEF" evidence="5">
    <location>
        <begin position="605"/>
        <end position="739"/>
    </location>
</feature>
<dbReference type="InterPro" id="IPR000014">
    <property type="entry name" value="PAS"/>
</dbReference>
<dbReference type="InterPro" id="IPR035919">
    <property type="entry name" value="EAL_sf"/>
</dbReference>
<dbReference type="NCBIfam" id="TIGR00229">
    <property type="entry name" value="sensory_box"/>
    <property type="match status" value="1"/>
</dbReference>
<reference evidence="6 7" key="1">
    <citation type="submission" date="2019-02" db="EMBL/GenBank/DDBJ databases">
        <title>Hansschlegelia quercus sp. nov., a novel methylotrophic bacterium from buds of oak (Quercus robur L.).</title>
        <authorList>
            <person name="Agafonova N.V."/>
            <person name="Kaparullina E.N."/>
            <person name="Grouzdev D.S."/>
            <person name="Doronina N.V."/>
        </authorList>
    </citation>
    <scope>NUCLEOTIDE SEQUENCE [LARGE SCALE GENOMIC DNA]</scope>
    <source>
        <strain evidence="6 7">Dub</strain>
    </source>
</reference>
<feature type="transmembrane region" description="Helical" evidence="1">
    <location>
        <begin position="259"/>
        <end position="280"/>
    </location>
</feature>
<comment type="caution">
    <text evidence="6">The sequence shown here is derived from an EMBL/GenBank/DDBJ whole genome shotgun (WGS) entry which is preliminary data.</text>
</comment>
<dbReference type="PROSITE" id="PS50887">
    <property type="entry name" value="GGDEF"/>
    <property type="match status" value="1"/>
</dbReference>
<dbReference type="PROSITE" id="PS50112">
    <property type="entry name" value="PAS"/>
    <property type="match status" value="1"/>
</dbReference>
<accession>A0A4Q9GNB4</accession>
<dbReference type="NCBIfam" id="TIGR00254">
    <property type="entry name" value="GGDEF"/>
    <property type="match status" value="1"/>
</dbReference>
<dbReference type="SMART" id="SM00267">
    <property type="entry name" value="GGDEF"/>
    <property type="match status" value="1"/>
</dbReference>
<dbReference type="Gene3D" id="3.30.70.270">
    <property type="match status" value="1"/>
</dbReference>
<keyword evidence="1" id="KW-0812">Transmembrane</keyword>
<dbReference type="SUPFAM" id="SSF141868">
    <property type="entry name" value="EAL domain-like"/>
    <property type="match status" value="1"/>
</dbReference>
<organism evidence="6 7">
    <name type="scientific">Hansschlegelia quercus</name>
    <dbReference type="NCBI Taxonomy" id="2528245"/>
    <lineage>
        <taxon>Bacteria</taxon>
        <taxon>Pseudomonadati</taxon>
        <taxon>Pseudomonadota</taxon>
        <taxon>Alphaproteobacteria</taxon>
        <taxon>Hyphomicrobiales</taxon>
        <taxon>Methylopilaceae</taxon>
        <taxon>Hansschlegelia</taxon>
    </lineage>
</organism>